<dbReference type="SMART" id="SM01134">
    <property type="entry name" value="DeoRC"/>
    <property type="match status" value="1"/>
</dbReference>
<dbReference type="InterPro" id="IPR001034">
    <property type="entry name" value="DeoR_HTH"/>
</dbReference>
<evidence type="ECO:0000313" key="6">
    <source>
        <dbReference type="Proteomes" id="UP000290172"/>
    </source>
</evidence>
<evidence type="ECO:0000256" key="1">
    <source>
        <dbReference type="ARBA" id="ARBA00022491"/>
    </source>
</evidence>
<dbReference type="SUPFAM" id="SSF100950">
    <property type="entry name" value="NagB/RpiA/CoA transferase-like"/>
    <property type="match status" value="1"/>
</dbReference>
<keyword evidence="1" id="KW-0678">Repressor</keyword>
<dbReference type="InterPro" id="IPR036390">
    <property type="entry name" value="WH_DNA-bd_sf"/>
</dbReference>
<dbReference type="InterPro" id="IPR014036">
    <property type="entry name" value="DeoR-like_C"/>
</dbReference>
<dbReference type="Proteomes" id="UP000290172">
    <property type="component" value="Unassembled WGS sequence"/>
</dbReference>
<protein>
    <submittedName>
        <fullName evidence="5">DeoR family transcriptional regulator</fullName>
    </submittedName>
</protein>
<dbReference type="SMART" id="SM00420">
    <property type="entry name" value="HTH_DEOR"/>
    <property type="match status" value="1"/>
</dbReference>
<evidence type="ECO:0000256" key="3">
    <source>
        <dbReference type="ARBA" id="ARBA00023163"/>
    </source>
</evidence>
<dbReference type="Gene3D" id="1.10.10.10">
    <property type="entry name" value="Winged helix-like DNA-binding domain superfamily/Winged helix DNA-binding domain"/>
    <property type="match status" value="1"/>
</dbReference>
<dbReference type="Pfam" id="PF00455">
    <property type="entry name" value="DeoRC"/>
    <property type="match status" value="1"/>
</dbReference>
<dbReference type="EMBL" id="PDKJ01000006">
    <property type="protein sequence ID" value="RXJ68168.1"/>
    <property type="molecule type" value="Genomic_DNA"/>
</dbReference>
<evidence type="ECO:0000313" key="5">
    <source>
        <dbReference type="EMBL" id="RXJ68168.1"/>
    </source>
</evidence>
<proteinExistence type="predicted"/>
<dbReference type="SUPFAM" id="SSF46785">
    <property type="entry name" value="Winged helix' DNA-binding domain"/>
    <property type="match status" value="1"/>
</dbReference>
<dbReference type="AlphaFoldDB" id="A0A4V1LRH0"/>
<sequence>MKPKERQAYILEKIRQEKFASVEELSNIFCVSLQSIRKDVNDLCKEGLLRRVYGGVEIPVQQDNISYDSRKIIHYDEKNSIAKLIAKQIPNNSSLFFSIGTTPEIIAKELINHENLKIFTNNINVALVCCENPTFEVVLHGGLVRNKHRDILGNDIENFFSKYSVDFGIYGVGAIEEDGSLLDFTHEEIQAREAINRYSKRVFLAADFSKFERKAHIRGGNISMVDNFFCDKKPPENIYEILKRNEVELHFPTYEGVN</sequence>
<dbReference type="InterPro" id="IPR037171">
    <property type="entry name" value="NagB/RpiA_transferase-like"/>
</dbReference>
<keyword evidence="3" id="KW-0804">Transcription</keyword>
<evidence type="ECO:0000256" key="2">
    <source>
        <dbReference type="ARBA" id="ARBA00023015"/>
    </source>
</evidence>
<evidence type="ECO:0000259" key="4">
    <source>
        <dbReference type="PROSITE" id="PS51000"/>
    </source>
</evidence>
<dbReference type="GO" id="GO:0003700">
    <property type="term" value="F:DNA-binding transcription factor activity"/>
    <property type="evidence" value="ECO:0007669"/>
    <property type="project" value="InterPro"/>
</dbReference>
<dbReference type="InterPro" id="IPR050313">
    <property type="entry name" value="Carb_Metab_HTH_regulators"/>
</dbReference>
<dbReference type="Gene3D" id="3.30.750.70">
    <property type="entry name" value="4-hydroxybutyrate coenzyme like domains"/>
    <property type="match status" value="1"/>
</dbReference>
<comment type="caution">
    <text evidence="5">The sequence shown here is derived from an EMBL/GenBank/DDBJ whole genome shotgun (WGS) entry which is preliminary data.</text>
</comment>
<dbReference type="PROSITE" id="PS51000">
    <property type="entry name" value="HTH_DEOR_2"/>
    <property type="match status" value="1"/>
</dbReference>
<dbReference type="PANTHER" id="PTHR30363:SF4">
    <property type="entry name" value="GLYCEROL-3-PHOSPHATE REGULON REPRESSOR"/>
    <property type="match status" value="1"/>
</dbReference>
<gene>
    <name evidence="5" type="ORF">CRV08_07885</name>
</gene>
<keyword evidence="2" id="KW-0805">Transcription regulation</keyword>
<dbReference type="RefSeq" id="WP_128980849.1">
    <property type="nucleotide sequence ID" value="NZ_PDKJ01000006.1"/>
</dbReference>
<dbReference type="PRINTS" id="PR00037">
    <property type="entry name" value="HTHLACR"/>
</dbReference>
<feature type="domain" description="HTH deoR-type" evidence="4">
    <location>
        <begin position="3"/>
        <end position="58"/>
    </location>
</feature>
<reference evidence="5 6" key="1">
    <citation type="submission" date="2017-10" db="EMBL/GenBank/DDBJ databases">
        <title>Genomics of the genus Arcobacter.</title>
        <authorList>
            <person name="Perez-Cataluna A."/>
            <person name="Figueras M.J."/>
        </authorList>
    </citation>
    <scope>NUCLEOTIDE SEQUENCE [LARGE SCALE GENOMIC DNA]</scope>
    <source>
        <strain evidence="5 6">CECT 8993</strain>
    </source>
</reference>
<dbReference type="InterPro" id="IPR036388">
    <property type="entry name" value="WH-like_DNA-bd_sf"/>
</dbReference>
<organism evidence="5 6">
    <name type="scientific">Halarcobacter ebronensis</name>
    <dbReference type="NCBI Taxonomy" id="1462615"/>
    <lineage>
        <taxon>Bacteria</taxon>
        <taxon>Pseudomonadati</taxon>
        <taxon>Campylobacterota</taxon>
        <taxon>Epsilonproteobacteria</taxon>
        <taxon>Campylobacterales</taxon>
        <taxon>Arcobacteraceae</taxon>
        <taxon>Halarcobacter</taxon>
    </lineage>
</organism>
<dbReference type="Pfam" id="PF08220">
    <property type="entry name" value="HTH_DeoR"/>
    <property type="match status" value="1"/>
</dbReference>
<dbReference type="PANTHER" id="PTHR30363">
    <property type="entry name" value="HTH-TYPE TRANSCRIPTIONAL REGULATOR SRLR-RELATED"/>
    <property type="match status" value="1"/>
</dbReference>
<name>A0A4V1LRH0_9BACT</name>
<accession>A0A4V1LRH0</accession>